<evidence type="ECO:0000313" key="3">
    <source>
        <dbReference type="Proteomes" id="UP001148838"/>
    </source>
</evidence>
<accession>A0ABQ8S4T2</accession>
<evidence type="ECO:0000313" key="2">
    <source>
        <dbReference type="EMBL" id="KAJ4429042.1"/>
    </source>
</evidence>
<feature type="region of interest" description="Disordered" evidence="1">
    <location>
        <begin position="166"/>
        <end position="188"/>
    </location>
</feature>
<feature type="compositionally biased region" description="Basic residues" evidence="1">
    <location>
        <begin position="176"/>
        <end position="188"/>
    </location>
</feature>
<reference evidence="2 3" key="1">
    <citation type="journal article" date="2022" name="Allergy">
        <title>Genome assembly and annotation of Periplaneta americana reveal a comprehensive cockroach allergen profile.</title>
        <authorList>
            <person name="Wang L."/>
            <person name="Xiong Q."/>
            <person name="Saelim N."/>
            <person name="Wang L."/>
            <person name="Nong W."/>
            <person name="Wan A.T."/>
            <person name="Shi M."/>
            <person name="Liu X."/>
            <person name="Cao Q."/>
            <person name="Hui J.H.L."/>
            <person name="Sookrung N."/>
            <person name="Leung T.F."/>
            <person name="Tungtrongchitr A."/>
            <person name="Tsui S.K.W."/>
        </authorList>
    </citation>
    <scope>NUCLEOTIDE SEQUENCE [LARGE SCALE GENOMIC DNA]</scope>
    <source>
        <strain evidence="2">PWHHKU_190912</strain>
    </source>
</reference>
<keyword evidence="3" id="KW-1185">Reference proteome</keyword>
<name>A0ABQ8S4T2_PERAM</name>
<sequence>MWRRLTLQAKCSMDKKRNISKGTGGGPPGSPITTIEENVIVILADSAEPLENLYDDEEGYAEEIPVREMCTINNPIFLVSYKISTMDRRIRKTDRNSCRRKNKREAAVHQLYHTKKDPKISHSSLCISPSEIQPLPKMSEVRKTEKRKGGIAPFLQVALLKATWKKERTKEEKEHNKKKRAEKTKREI</sequence>
<evidence type="ECO:0000256" key="1">
    <source>
        <dbReference type="SAM" id="MobiDB-lite"/>
    </source>
</evidence>
<proteinExistence type="predicted"/>
<dbReference type="EMBL" id="JAJSOF020000036">
    <property type="protein sequence ID" value="KAJ4429042.1"/>
    <property type="molecule type" value="Genomic_DNA"/>
</dbReference>
<gene>
    <name evidence="2" type="ORF">ANN_26038</name>
</gene>
<protein>
    <submittedName>
        <fullName evidence="2">Uncharacterized protein</fullName>
    </submittedName>
</protein>
<organism evidence="2 3">
    <name type="scientific">Periplaneta americana</name>
    <name type="common">American cockroach</name>
    <name type="synonym">Blatta americana</name>
    <dbReference type="NCBI Taxonomy" id="6978"/>
    <lineage>
        <taxon>Eukaryota</taxon>
        <taxon>Metazoa</taxon>
        <taxon>Ecdysozoa</taxon>
        <taxon>Arthropoda</taxon>
        <taxon>Hexapoda</taxon>
        <taxon>Insecta</taxon>
        <taxon>Pterygota</taxon>
        <taxon>Neoptera</taxon>
        <taxon>Polyneoptera</taxon>
        <taxon>Dictyoptera</taxon>
        <taxon>Blattodea</taxon>
        <taxon>Blattoidea</taxon>
        <taxon>Blattidae</taxon>
        <taxon>Blattinae</taxon>
        <taxon>Periplaneta</taxon>
    </lineage>
</organism>
<comment type="caution">
    <text evidence="2">The sequence shown here is derived from an EMBL/GenBank/DDBJ whole genome shotgun (WGS) entry which is preliminary data.</text>
</comment>
<dbReference type="Proteomes" id="UP001148838">
    <property type="component" value="Unassembled WGS sequence"/>
</dbReference>
<feature type="compositionally biased region" description="Basic and acidic residues" evidence="1">
    <location>
        <begin position="166"/>
        <end position="175"/>
    </location>
</feature>